<feature type="compositionally biased region" description="Low complexity" evidence="9">
    <location>
        <begin position="371"/>
        <end position="390"/>
    </location>
</feature>
<dbReference type="GO" id="GO:0034472">
    <property type="term" value="P:snRNA 3'-end processing"/>
    <property type="evidence" value="ECO:0007669"/>
    <property type="project" value="TreeGrafter"/>
</dbReference>
<dbReference type="OrthoDB" id="5846437at2759"/>
<dbReference type="InterPro" id="IPR019786">
    <property type="entry name" value="Zinc_finger_PHD-type_CS"/>
</dbReference>
<dbReference type="PANTHER" id="PTHR13415">
    <property type="entry name" value="NUCLEAR FACTOR-RELATED"/>
    <property type="match status" value="1"/>
</dbReference>
<keyword evidence="11" id="KW-1185">Reference proteome</keyword>
<evidence type="ECO:0000256" key="8">
    <source>
        <dbReference type="PROSITE-ProRule" id="PRU00146"/>
    </source>
</evidence>
<feature type="region of interest" description="Disordered" evidence="9">
    <location>
        <begin position="59"/>
        <end position="169"/>
    </location>
</feature>
<dbReference type="GO" id="GO:0160232">
    <property type="term" value="C:INTAC complex"/>
    <property type="evidence" value="ECO:0007669"/>
    <property type="project" value="UniProtKB-ARBA"/>
</dbReference>
<comment type="similarity">
    <text evidence="2">Belongs to the Integrator subunit 12 family.</text>
</comment>
<dbReference type="InterPro" id="IPR039054">
    <property type="entry name" value="Int12_PHD"/>
</dbReference>
<dbReference type="Proteomes" id="UP001165740">
    <property type="component" value="Chromosome 2"/>
</dbReference>
<protein>
    <recommendedName>
        <fullName evidence="3">Integrator complex subunit 12</fullName>
    </recommendedName>
</protein>
<dbReference type="InterPro" id="IPR001965">
    <property type="entry name" value="Znf_PHD"/>
</dbReference>
<feature type="compositionally biased region" description="Low complexity" evidence="9">
    <location>
        <begin position="70"/>
        <end position="80"/>
    </location>
</feature>
<dbReference type="FunFam" id="3.30.40.10:FF:000101">
    <property type="entry name" value="Integrator complex subunit 12"/>
    <property type="match status" value="1"/>
</dbReference>
<evidence type="ECO:0000256" key="2">
    <source>
        <dbReference type="ARBA" id="ARBA00006009"/>
    </source>
</evidence>
<evidence type="ECO:0000259" key="10">
    <source>
        <dbReference type="PROSITE" id="PS50016"/>
    </source>
</evidence>
<dbReference type="PANTHER" id="PTHR13415:SF2">
    <property type="entry name" value="INTEGRATOR COMPLEX SUBUNIT 12"/>
    <property type="match status" value="1"/>
</dbReference>
<keyword evidence="7" id="KW-0539">Nucleus</keyword>
<gene>
    <name evidence="12" type="primary">LOC106052784</name>
</gene>
<evidence type="ECO:0000256" key="9">
    <source>
        <dbReference type="SAM" id="MobiDB-lite"/>
    </source>
</evidence>
<dbReference type="InterPro" id="IPR051776">
    <property type="entry name" value="Integrator_subunit_12"/>
</dbReference>
<dbReference type="InterPro" id="IPR011011">
    <property type="entry name" value="Znf_FYVE_PHD"/>
</dbReference>
<dbReference type="RefSeq" id="XP_055877587.1">
    <property type="nucleotide sequence ID" value="XM_056021612.1"/>
</dbReference>
<dbReference type="SUPFAM" id="SSF57903">
    <property type="entry name" value="FYVE/PHD zinc finger"/>
    <property type="match status" value="1"/>
</dbReference>
<feature type="compositionally biased region" description="Low complexity" evidence="9">
    <location>
        <begin position="423"/>
        <end position="440"/>
    </location>
</feature>
<dbReference type="GO" id="GO:0032039">
    <property type="term" value="C:integrator complex"/>
    <property type="evidence" value="ECO:0007669"/>
    <property type="project" value="UniProtKB-ARBA"/>
</dbReference>
<dbReference type="AlphaFoldDB" id="A0A9W2ZRE0"/>
<evidence type="ECO:0000256" key="4">
    <source>
        <dbReference type="ARBA" id="ARBA00022723"/>
    </source>
</evidence>
<accession>A0A9W2ZRE0</accession>
<dbReference type="Pfam" id="PF00628">
    <property type="entry name" value="PHD"/>
    <property type="match status" value="1"/>
</dbReference>
<evidence type="ECO:0000256" key="5">
    <source>
        <dbReference type="ARBA" id="ARBA00022771"/>
    </source>
</evidence>
<dbReference type="CDD" id="cd15501">
    <property type="entry name" value="PHD_Int12"/>
    <property type="match status" value="1"/>
</dbReference>
<dbReference type="SMART" id="SM00249">
    <property type="entry name" value="PHD"/>
    <property type="match status" value="1"/>
</dbReference>
<feature type="compositionally biased region" description="Basic and acidic residues" evidence="9">
    <location>
        <begin position="81"/>
        <end position="169"/>
    </location>
</feature>
<sequence>MSSKWKPKEIYLHLTNSAEKMSAVELDPVFVKALKLLHSRAKDSSAQLKAMLDDAIAQRKGLKLPSQNVDSHSSKSSPSRSKSDDDTKKKDAEKRPADKMHKDLSEPDIKKLKLDSKSKIRDEKEAREREKEKERQKREKEKKAKEERDAQKQKEKAEKERKEKELSTKQETEVMMISDEEEPASQMETEDFALEMGIACVVCRQFEVSSGNQLVECQECHTLYHQECHKPPVTEEDVSDPRFVWYCSRCTKSLKKMVTQKPVKPKPLPPVSTSSGSSTLKESVSSSAKSGKTETSSSSSQAFRRIDPKAIVTPKEAPILSSTTSKPMVGLEGLAANLAKPRGESKGGSSRKPDQKGEGSKSSNKADVKPSSGNKSDSSSKSSSSSSSSSKNDERKTESKSSNKDEKEKKSGNKGDEKKSSDVKSVSTPSTPAFSPASQTLSSKEDKKFESTLRSEPTEQTKPAKSPAHLSKLEISSAKSLSPQPLASPAPDSPTSSKSNSTAINKQAVANLSMVTANKRMQMMKKKAQTKPEKKIHIK</sequence>
<reference evidence="12" key="1">
    <citation type="submission" date="2025-08" db="UniProtKB">
        <authorList>
            <consortium name="RefSeq"/>
        </authorList>
    </citation>
    <scope>IDENTIFICATION</scope>
</reference>
<dbReference type="Gene3D" id="3.30.40.10">
    <property type="entry name" value="Zinc/RING finger domain, C3HC4 (zinc finger)"/>
    <property type="match status" value="1"/>
</dbReference>
<evidence type="ECO:0000256" key="3">
    <source>
        <dbReference type="ARBA" id="ARBA00016814"/>
    </source>
</evidence>
<dbReference type="InterPro" id="IPR013083">
    <property type="entry name" value="Znf_RING/FYVE/PHD"/>
</dbReference>
<evidence type="ECO:0000256" key="1">
    <source>
        <dbReference type="ARBA" id="ARBA00004123"/>
    </source>
</evidence>
<evidence type="ECO:0000313" key="12">
    <source>
        <dbReference type="RefSeq" id="XP_055877587.1"/>
    </source>
</evidence>
<proteinExistence type="inferred from homology"/>
<dbReference type="InterPro" id="IPR019787">
    <property type="entry name" value="Znf_PHD-finger"/>
</dbReference>
<feature type="domain" description="PHD-type" evidence="10">
    <location>
        <begin position="197"/>
        <end position="253"/>
    </location>
</feature>
<feature type="compositionally biased region" description="Low complexity" evidence="9">
    <location>
        <begin position="476"/>
        <end position="485"/>
    </location>
</feature>
<evidence type="ECO:0000313" key="11">
    <source>
        <dbReference type="Proteomes" id="UP001165740"/>
    </source>
</evidence>
<dbReference type="PROSITE" id="PS01359">
    <property type="entry name" value="ZF_PHD_1"/>
    <property type="match status" value="1"/>
</dbReference>
<keyword evidence="6" id="KW-0862">Zinc</keyword>
<keyword evidence="4" id="KW-0479">Metal-binding</keyword>
<evidence type="ECO:0000256" key="7">
    <source>
        <dbReference type="ARBA" id="ARBA00023242"/>
    </source>
</evidence>
<dbReference type="GO" id="GO:0160240">
    <property type="term" value="P:RNA polymerase II transcription initiation surveillance"/>
    <property type="evidence" value="ECO:0007669"/>
    <property type="project" value="UniProtKB-ARBA"/>
</dbReference>
<feature type="compositionally biased region" description="Low complexity" evidence="9">
    <location>
        <begin position="271"/>
        <end position="300"/>
    </location>
</feature>
<feature type="compositionally biased region" description="Polar residues" evidence="9">
    <location>
        <begin position="495"/>
        <end position="513"/>
    </location>
</feature>
<organism evidence="11 12">
    <name type="scientific">Biomphalaria glabrata</name>
    <name type="common">Bloodfluke planorb</name>
    <name type="synonym">Freshwater snail</name>
    <dbReference type="NCBI Taxonomy" id="6526"/>
    <lineage>
        <taxon>Eukaryota</taxon>
        <taxon>Metazoa</taxon>
        <taxon>Spiralia</taxon>
        <taxon>Lophotrochozoa</taxon>
        <taxon>Mollusca</taxon>
        <taxon>Gastropoda</taxon>
        <taxon>Heterobranchia</taxon>
        <taxon>Euthyneura</taxon>
        <taxon>Panpulmonata</taxon>
        <taxon>Hygrophila</taxon>
        <taxon>Lymnaeoidea</taxon>
        <taxon>Planorbidae</taxon>
        <taxon>Biomphalaria</taxon>
    </lineage>
</organism>
<feature type="region of interest" description="Disordered" evidence="9">
    <location>
        <begin position="258"/>
        <end position="513"/>
    </location>
</feature>
<feature type="compositionally biased region" description="Basic and acidic residues" evidence="9">
    <location>
        <begin position="391"/>
        <end position="422"/>
    </location>
</feature>
<dbReference type="GeneID" id="106052784"/>
<comment type="subcellular location">
    <subcellularLocation>
        <location evidence="1">Nucleus</location>
    </subcellularLocation>
</comment>
<dbReference type="OMA" id="RCEKTMK"/>
<dbReference type="PROSITE" id="PS50016">
    <property type="entry name" value="ZF_PHD_2"/>
    <property type="match status" value="1"/>
</dbReference>
<evidence type="ECO:0000256" key="6">
    <source>
        <dbReference type="ARBA" id="ARBA00022833"/>
    </source>
</evidence>
<name>A0A9W2ZRE0_BIOGL</name>
<feature type="compositionally biased region" description="Basic and acidic residues" evidence="9">
    <location>
        <begin position="341"/>
        <end position="368"/>
    </location>
</feature>
<dbReference type="GO" id="GO:0008270">
    <property type="term" value="F:zinc ion binding"/>
    <property type="evidence" value="ECO:0007669"/>
    <property type="project" value="UniProtKB-KW"/>
</dbReference>
<keyword evidence="5 8" id="KW-0863">Zinc-finger</keyword>
<feature type="compositionally biased region" description="Basic and acidic residues" evidence="9">
    <location>
        <begin position="443"/>
        <end position="459"/>
    </location>
</feature>